<dbReference type="SUPFAM" id="SSF55945">
    <property type="entry name" value="TATA-box binding protein-like"/>
    <property type="match status" value="1"/>
</dbReference>
<dbReference type="InterPro" id="IPR012295">
    <property type="entry name" value="TBP_dom_sf"/>
</dbReference>
<sequence length="358" mass="41614">MYSVDEEWENFMNGVDEIDIPTTFNNDINENGCPKPSDIYISTKTKILYLNSVIPLNEVFWKIPVIEYTMPSNGVIKKQIKINSVTIDDFNLLQDRLKQISFAEEHIITHINNPAGRIKFKDTRKISIGLSKKDILSYRCKKKSAFYNCFVLIFRLKVNSKFVEYHTKVFNTGKIEIPGVQDDETFYVLLRELLNTLRPHINNGVELNYMDNSIETVLINSNFNCGFNIDREKLYISLKNKYNIQCMFDPCSYPGVQCKFYYNNHLKEQTGSQISKEDSEAYTNIVKVSFMIFRTGSVLIVGKCNEETLIHIYEFVKNLLMSEYSVINQQTAQITIKEKELAALQKKRKIKKKIIICS</sequence>
<evidence type="ECO:0008006" key="2">
    <source>
        <dbReference type="Google" id="ProtNLM"/>
    </source>
</evidence>
<name>A0A6C0LMC1_9ZZZZ</name>
<accession>A0A6C0LMC1</accession>
<protein>
    <recommendedName>
        <fullName evidence="2">TATA-box binding protein</fullName>
    </recommendedName>
</protein>
<proteinExistence type="predicted"/>
<organism evidence="1">
    <name type="scientific">viral metagenome</name>
    <dbReference type="NCBI Taxonomy" id="1070528"/>
    <lineage>
        <taxon>unclassified sequences</taxon>
        <taxon>metagenomes</taxon>
        <taxon>organismal metagenomes</taxon>
    </lineage>
</organism>
<dbReference type="Gene3D" id="3.30.310.10">
    <property type="entry name" value="TATA-Binding Protein"/>
    <property type="match status" value="1"/>
</dbReference>
<dbReference type="AlphaFoldDB" id="A0A6C0LMC1"/>
<reference evidence="1" key="1">
    <citation type="journal article" date="2020" name="Nature">
        <title>Giant virus diversity and host interactions through global metagenomics.</title>
        <authorList>
            <person name="Schulz F."/>
            <person name="Roux S."/>
            <person name="Paez-Espino D."/>
            <person name="Jungbluth S."/>
            <person name="Walsh D.A."/>
            <person name="Denef V.J."/>
            <person name="McMahon K.D."/>
            <person name="Konstantinidis K.T."/>
            <person name="Eloe-Fadrosh E.A."/>
            <person name="Kyrpides N.C."/>
            <person name="Woyke T."/>
        </authorList>
    </citation>
    <scope>NUCLEOTIDE SEQUENCE</scope>
    <source>
        <strain evidence="1">GVMAG-M-3300027892-73</strain>
    </source>
</reference>
<dbReference type="EMBL" id="MN740520">
    <property type="protein sequence ID" value="QHU30851.1"/>
    <property type="molecule type" value="Genomic_DNA"/>
</dbReference>
<evidence type="ECO:0000313" key="1">
    <source>
        <dbReference type="EMBL" id="QHU30851.1"/>
    </source>
</evidence>